<reference evidence="1 2" key="1">
    <citation type="submission" date="2019-07" db="EMBL/GenBank/DDBJ databases">
        <title>Whole genome shotgun sequence of Reyranella soli NBRC 108950.</title>
        <authorList>
            <person name="Hosoyama A."/>
            <person name="Uohara A."/>
            <person name="Ohji S."/>
            <person name="Ichikawa N."/>
        </authorList>
    </citation>
    <scope>NUCLEOTIDE SEQUENCE [LARGE SCALE GENOMIC DNA]</scope>
    <source>
        <strain evidence="1 2">NBRC 108950</strain>
    </source>
</reference>
<proteinExistence type="predicted"/>
<name>A0A512N8R1_9HYPH</name>
<sequence length="213" mass="23002">MPMRERLMDEAPSVARAFDVFERARSAYVIALAACRDAEPPRVVPAEVIRHLFQCGALVFACYCHPSNWPEGPLAAPAQPLPPMPARICAAFASYIAAGTLPGPISDALRRGAPKTGPEELRDEGWAVAYALAAVEGVIVDGKPTATVAEEFGVEPRTVRRWKVRLAAAGVSWTDMVPAAVPAADQAQFIADRMRAAGQRYLKQGRLATPRRQ</sequence>
<dbReference type="AlphaFoldDB" id="A0A512N8R1"/>
<dbReference type="EMBL" id="BKAJ01000037">
    <property type="protein sequence ID" value="GEP55357.1"/>
    <property type="molecule type" value="Genomic_DNA"/>
</dbReference>
<evidence type="ECO:0000313" key="1">
    <source>
        <dbReference type="EMBL" id="GEP55357.1"/>
    </source>
</evidence>
<evidence type="ECO:0000313" key="2">
    <source>
        <dbReference type="Proteomes" id="UP000321058"/>
    </source>
</evidence>
<comment type="caution">
    <text evidence="1">The sequence shown here is derived from an EMBL/GenBank/DDBJ whole genome shotgun (WGS) entry which is preliminary data.</text>
</comment>
<gene>
    <name evidence="1" type="ORF">RSO01_25230</name>
</gene>
<protein>
    <recommendedName>
        <fullName evidence="3">Helix-turn-helix domain-containing protein</fullName>
    </recommendedName>
</protein>
<keyword evidence="2" id="KW-1185">Reference proteome</keyword>
<accession>A0A512N8R1</accession>
<dbReference type="Proteomes" id="UP000321058">
    <property type="component" value="Unassembled WGS sequence"/>
</dbReference>
<organism evidence="1 2">
    <name type="scientific">Reyranella soli</name>
    <dbReference type="NCBI Taxonomy" id="1230389"/>
    <lineage>
        <taxon>Bacteria</taxon>
        <taxon>Pseudomonadati</taxon>
        <taxon>Pseudomonadota</taxon>
        <taxon>Alphaproteobacteria</taxon>
        <taxon>Hyphomicrobiales</taxon>
        <taxon>Reyranellaceae</taxon>
        <taxon>Reyranella</taxon>
    </lineage>
</organism>
<evidence type="ECO:0008006" key="3">
    <source>
        <dbReference type="Google" id="ProtNLM"/>
    </source>
</evidence>